<accession>A0A1E3B6X6</accession>
<organism evidence="1 2">
    <name type="scientific">Aspergillus cristatus</name>
    <name type="common">Chinese Fuzhuan brick tea-fermentation fungus</name>
    <name type="synonym">Eurotium cristatum</name>
    <dbReference type="NCBI Taxonomy" id="573508"/>
    <lineage>
        <taxon>Eukaryota</taxon>
        <taxon>Fungi</taxon>
        <taxon>Dikarya</taxon>
        <taxon>Ascomycota</taxon>
        <taxon>Pezizomycotina</taxon>
        <taxon>Eurotiomycetes</taxon>
        <taxon>Eurotiomycetidae</taxon>
        <taxon>Eurotiales</taxon>
        <taxon>Aspergillaceae</taxon>
        <taxon>Aspergillus</taxon>
        <taxon>Aspergillus subgen. Aspergillus</taxon>
    </lineage>
</organism>
<gene>
    <name evidence="1" type="ORF">SI65_08048</name>
</gene>
<dbReference type="AlphaFoldDB" id="A0A1E3B6X6"/>
<dbReference type="EMBL" id="JXNT01000011">
    <property type="protein sequence ID" value="ODM16541.1"/>
    <property type="molecule type" value="Genomic_DNA"/>
</dbReference>
<keyword evidence="2" id="KW-1185">Reference proteome</keyword>
<evidence type="ECO:0000313" key="2">
    <source>
        <dbReference type="Proteomes" id="UP000094569"/>
    </source>
</evidence>
<comment type="caution">
    <text evidence="1">The sequence shown here is derived from an EMBL/GenBank/DDBJ whole genome shotgun (WGS) entry which is preliminary data.</text>
</comment>
<sequence length="96" mass="10991">MEQDWTPSFELEGATVRTNEIKFKKPLYEDGVGSAIYLASIRGKEFALRLHGIYLYDPYDGLPCKKEFKAFKRPKARGLCEKGYIPQCHGMISNLD</sequence>
<proteinExistence type="predicted"/>
<reference evidence="1 2" key="1">
    <citation type="journal article" date="2016" name="BMC Genomics">
        <title>Comparative genomic and transcriptomic analyses of the Fuzhuan brick tea-fermentation fungus Aspergillus cristatus.</title>
        <authorList>
            <person name="Ge Y."/>
            <person name="Wang Y."/>
            <person name="Liu Y."/>
            <person name="Tan Y."/>
            <person name="Ren X."/>
            <person name="Zhang X."/>
            <person name="Hyde K.D."/>
            <person name="Liu Y."/>
            <person name="Liu Z."/>
        </authorList>
    </citation>
    <scope>NUCLEOTIDE SEQUENCE [LARGE SCALE GENOMIC DNA]</scope>
    <source>
        <strain evidence="1 2">GZAAS20.1005</strain>
    </source>
</reference>
<dbReference type="OrthoDB" id="4185642at2759"/>
<protein>
    <submittedName>
        <fullName evidence="1">Uncharacterized protein</fullName>
    </submittedName>
</protein>
<evidence type="ECO:0000313" key="1">
    <source>
        <dbReference type="EMBL" id="ODM16541.1"/>
    </source>
</evidence>
<dbReference type="Proteomes" id="UP000094569">
    <property type="component" value="Unassembled WGS sequence"/>
</dbReference>
<dbReference type="VEuPathDB" id="FungiDB:SI65_08048"/>
<name>A0A1E3B6X6_ASPCR</name>